<dbReference type="EMBL" id="GBRH01182619">
    <property type="protein sequence ID" value="JAE15277.1"/>
    <property type="molecule type" value="Transcribed_RNA"/>
</dbReference>
<evidence type="ECO:0000313" key="1">
    <source>
        <dbReference type="EMBL" id="JAE15277.1"/>
    </source>
</evidence>
<reference evidence="1" key="2">
    <citation type="journal article" date="2015" name="Data Brief">
        <title>Shoot transcriptome of the giant reed, Arundo donax.</title>
        <authorList>
            <person name="Barrero R.A."/>
            <person name="Guerrero F.D."/>
            <person name="Moolhuijzen P."/>
            <person name="Goolsby J.A."/>
            <person name="Tidwell J."/>
            <person name="Bellgard S.E."/>
            <person name="Bellgard M.I."/>
        </authorList>
    </citation>
    <scope>NUCLEOTIDE SEQUENCE</scope>
    <source>
        <tissue evidence="1">Shoot tissue taken approximately 20 cm above the soil surface</tissue>
    </source>
</reference>
<reference evidence="1" key="1">
    <citation type="submission" date="2014-09" db="EMBL/GenBank/DDBJ databases">
        <authorList>
            <person name="Magalhaes I.L.F."/>
            <person name="Oliveira U."/>
            <person name="Santos F.R."/>
            <person name="Vidigal T.H.D.A."/>
            <person name="Brescovit A.D."/>
            <person name="Santos A.J."/>
        </authorList>
    </citation>
    <scope>NUCLEOTIDE SEQUENCE</scope>
    <source>
        <tissue evidence="1">Shoot tissue taken approximately 20 cm above the soil surface</tissue>
    </source>
</reference>
<dbReference type="AlphaFoldDB" id="A0A0A9FSN0"/>
<proteinExistence type="predicted"/>
<accession>A0A0A9FSN0</accession>
<name>A0A0A9FSN0_ARUDO</name>
<protein>
    <submittedName>
        <fullName evidence="1">Uncharacterized protein</fullName>
    </submittedName>
</protein>
<organism evidence="1">
    <name type="scientific">Arundo donax</name>
    <name type="common">Giant reed</name>
    <name type="synonym">Donax arundinaceus</name>
    <dbReference type="NCBI Taxonomy" id="35708"/>
    <lineage>
        <taxon>Eukaryota</taxon>
        <taxon>Viridiplantae</taxon>
        <taxon>Streptophyta</taxon>
        <taxon>Embryophyta</taxon>
        <taxon>Tracheophyta</taxon>
        <taxon>Spermatophyta</taxon>
        <taxon>Magnoliopsida</taxon>
        <taxon>Liliopsida</taxon>
        <taxon>Poales</taxon>
        <taxon>Poaceae</taxon>
        <taxon>PACMAD clade</taxon>
        <taxon>Arundinoideae</taxon>
        <taxon>Arundineae</taxon>
        <taxon>Arundo</taxon>
    </lineage>
</organism>
<sequence>MSNKIIKWQQSTISSPVQFQRCNKWIDWMQ</sequence>